<dbReference type="GO" id="GO:0008757">
    <property type="term" value="F:S-adenosylmethionine-dependent methyltransferase activity"/>
    <property type="evidence" value="ECO:0007669"/>
    <property type="project" value="InterPro"/>
</dbReference>
<name>Q8EQB5_OCEIH</name>
<dbReference type="SUPFAM" id="SSF53335">
    <property type="entry name" value="S-adenosyl-L-methionine-dependent methyltransferases"/>
    <property type="match status" value="1"/>
</dbReference>
<dbReference type="Proteomes" id="UP000000822">
    <property type="component" value="Chromosome"/>
</dbReference>
<dbReference type="AlphaFoldDB" id="Q8EQB5"/>
<evidence type="ECO:0000256" key="1">
    <source>
        <dbReference type="ARBA" id="ARBA00022603"/>
    </source>
</evidence>
<dbReference type="KEGG" id="oih:OB1786"/>
<evidence type="ECO:0000259" key="4">
    <source>
        <dbReference type="PROSITE" id="PS50123"/>
    </source>
</evidence>
<dbReference type="Gene3D" id="3.40.50.150">
    <property type="entry name" value="Vaccinia Virus protein VP39"/>
    <property type="match status" value="1"/>
</dbReference>
<dbReference type="SUPFAM" id="SSF47757">
    <property type="entry name" value="Chemotaxis receptor methyltransferase CheR, N-terminal domain"/>
    <property type="match status" value="1"/>
</dbReference>
<evidence type="ECO:0000256" key="2">
    <source>
        <dbReference type="ARBA" id="ARBA00022679"/>
    </source>
</evidence>
<sequence length="261" mass="30870">MDDYNPFLEKVHQTIGLDLSLYKETQMKRRITTLRDKRGYRSYIQYLEALLKDEILLKEFTDRLTINVSEFYRNPKRWEVLEKNIFPEMVSRKPKIKIWSAACSTGEEPYSLAILLHEHFPQQNFEIIATDIDDNVLKTATQGIYQNQSLKELPDRLKNKYFKRTGTLYSINSKLKQHITFKRHNLLADPYPQNMDLIVCRNVLIYFTDKAKNSIYQGFSDSLSANGILFVGSTEQIFTPQQYDFELEETFFYKKKQTISL</sequence>
<dbReference type="PROSITE" id="PS50123">
    <property type="entry name" value="CHER"/>
    <property type="match status" value="1"/>
</dbReference>
<dbReference type="GO" id="GO:0032259">
    <property type="term" value="P:methylation"/>
    <property type="evidence" value="ECO:0007669"/>
    <property type="project" value="UniProtKB-KW"/>
</dbReference>
<dbReference type="eggNOG" id="COG1352">
    <property type="taxonomic scope" value="Bacteria"/>
</dbReference>
<keyword evidence="2 5" id="KW-0808">Transferase</keyword>
<dbReference type="HOGENOM" id="CLU_025854_1_1_9"/>
<feature type="domain" description="CheR-type methyltransferase" evidence="4">
    <location>
        <begin position="1"/>
        <end position="258"/>
    </location>
</feature>
<reference evidence="5 6" key="2">
    <citation type="journal article" date="2002" name="Nucleic Acids Res.">
        <title>Genome sequence of Oceanobacillus iheyensis isolated from the Iheya Ridge and its unexpected adaptive capabilities to extreme environments.</title>
        <authorList>
            <person name="Takami H."/>
            <person name="Takaki Y."/>
            <person name="Uchiyama I."/>
        </authorList>
    </citation>
    <scope>NUCLEOTIDE SEQUENCE [LARGE SCALE GENOMIC DNA]</scope>
    <source>
        <strain evidence="6">DSM 14371 / CIP 107618 / JCM 11309 / KCTC 3954 / HTE831</strain>
    </source>
</reference>
<dbReference type="SMART" id="SM00138">
    <property type="entry name" value="MeTrc"/>
    <property type="match status" value="1"/>
</dbReference>
<dbReference type="RefSeq" id="WP_011066185.1">
    <property type="nucleotide sequence ID" value="NC_004193.1"/>
</dbReference>
<protein>
    <submittedName>
        <fullName evidence="5">Methyl-accepting chemotaxis proteins (MCP)methyltransferase</fullName>
        <ecNumber evidence="5">2.1.1.-</ecNumber>
    </submittedName>
</protein>
<dbReference type="InterPro" id="IPR050903">
    <property type="entry name" value="Bact_Chemotaxis_MeTrfase"/>
</dbReference>
<evidence type="ECO:0000256" key="3">
    <source>
        <dbReference type="ARBA" id="ARBA00022691"/>
    </source>
</evidence>
<dbReference type="EMBL" id="BA000028">
    <property type="protein sequence ID" value="BAC13742.1"/>
    <property type="molecule type" value="Genomic_DNA"/>
</dbReference>
<keyword evidence="6" id="KW-1185">Reference proteome</keyword>
<dbReference type="Pfam" id="PF01739">
    <property type="entry name" value="CheR"/>
    <property type="match status" value="1"/>
</dbReference>
<dbReference type="STRING" id="221109.gene:10734026"/>
<evidence type="ECO:0000313" key="6">
    <source>
        <dbReference type="Proteomes" id="UP000000822"/>
    </source>
</evidence>
<reference evidence="5 6" key="1">
    <citation type="journal article" date="2001" name="FEMS Microbiol. Lett.">
        <title>Oceanobacillus iheyensis gen. nov., sp. nov., a deep-sea extremely halotolerant and alkaliphilic species isolated from a depth of 1050 m on the Iheya Ridge.</title>
        <authorList>
            <person name="Lu J."/>
            <person name="Nogi Y."/>
            <person name="Takami H."/>
        </authorList>
    </citation>
    <scope>NUCLEOTIDE SEQUENCE [LARGE SCALE GENOMIC DNA]</scope>
    <source>
        <strain evidence="6">DSM 14371 / CIP 107618 / JCM 11309 / KCTC 3954 / HTE831</strain>
    </source>
</reference>
<dbReference type="PhylomeDB" id="Q8EQB5"/>
<dbReference type="InterPro" id="IPR000780">
    <property type="entry name" value="CheR_MeTrfase"/>
</dbReference>
<dbReference type="EC" id="2.1.1.-" evidence="5"/>
<organism evidence="5 6">
    <name type="scientific">Oceanobacillus iheyensis (strain DSM 14371 / CIP 107618 / JCM 11309 / KCTC 3954 / HTE831)</name>
    <dbReference type="NCBI Taxonomy" id="221109"/>
    <lineage>
        <taxon>Bacteria</taxon>
        <taxon>Bacillati</taxon>
        <taxon>Bacillota</taxon>
        <taxon>Bacilli</taxon>
        <taxon>Bacillales</taxon>
        <taxon>Bacillaceae</taxon>
        <taxon>Oceanobacillus</taxon>
    </lineage>
</organism>
<dbReference type="InterPro" id="IPR029063">
    <property type="entry name" value="SAM-dependent_MTases_sf"/>
</dbReference>
<gene>
    <name evidence="5" type="primary">cheR</name>
</gene>
<dbReference type="Pfam" id="PF03705">
    <property type="entry name" value="CheR_N"/>
    <property type="match status" value="1"/>
</dbReference>
<accession>Q8EQB5</accession>
<dbReference type="OrthoDB" id="9816309at2"/>
<evidence type="ECO:0000313" key="5">
    <source>
        <dbReference type="EMBL" id="BAC13742.1"/>
    </source>
</evidence>
<dbReference type="InterPro" id="IPR022641">
    <property type="entry name" value="CheR_N"/>
</dbReference>
<dbReference type="PANTHER" id="PTHR24422:SF19">
    <property type="entry name" value="CHEMOTAXIS PROTEIN METHYLTRANSFERASE"/>
    <property type="match status" value="1"/>
</dbReference>
<dbReference type="PANTHER" id="PTHR24422">
    <property type="entry name" value="CHEMOTAXIS PROTEIN METHYLTRANSFERASE"/>
    <property type="match status" value="1"/>
</dbReference>
<proteinExistence type="predicted"/>
<keyword evidence="1 5" id="KW-0489">Methyltransferase</keyword>
<dbReference type="InterPro" id="IPR022642">
    <property type="entry name" value="CheR_C"/>
</dbReference>
<dbReference type="PRINTS" id="PR00996">
    <property type="entry name" value="CHERMTFRASE"/>
</dbReference>
<keyword evidence="3" id="KW-0949">S-adenosyl-L-methionine</keyword>